<keyword evidence="2" id="KW-0288">FMN</keyword>
<name>A0ABR8TX94_9CELL</name>
<dbReference type="SUPFAM" id="SSF55469">
    <property type="entry name" value="FMN-dependent nitroreductase-like"/>
    <property type="match status" value="1"/>
</dbReference>
<feature type="compositionally biased region" description="Basic and acidic residues" evidence="4">
    <location>
        <begin position="234"/>
        <end position="245"/>
    </location>
</feature>
<gene>
    <name evidence="6" type="ORF">H9641_06630</name>
</gene>
<dbReference type="RefSeq" id="WP_191802102.1">
    <property type="nucleotide sequence ID" value="NZ_JACSQF010000005.1"/>
</dbReference>
<evidence type="ECO:0000256" key="1">
    <source>
        <dbReference type="ARBA" id="ARBA00022630"/>
    </source>
</evidence>
<dbReference type="Proteomes" id="UP000655570">
    <property type="component" value="Unassembled WGS sequence"/>
</dbReference>
<dbReference type="Gene3D" id="3.40.109.10">
    <property type="entry name" value="NADH Oxidase"/>
    <property type="match status" value="1"/>
</dbReference>
<comment type="caution">
    <text evidence="6">The sequence shown here is derived from an EMBL/GenBank/DDBJ whole genome shotgun (WGS) entry which is preliminary data.</text>
</comment>
<keyword evidence="1" id="KW-0285">Flavoprotein</keyword>
<organism evidence="6 7">
    <name type="scientific">Oerskovia merdavium</name>
    <dbReference type="NCBI Taxonomy" id="2762227"/>
    <lineage>
        <taxon>Bacteria</taxon>
        <taxon>Bacillati</taxon>
        <taxon>Actinomycetota</taxon>
        <taxon>Actinomycetes</taxon>
        <taxon>Micrococcales</taxon>
        <taxon>Cellulomonadaceae</taxon>
        <taxon>Oerskovia</taxon>
    </lineage>
</organism>
<dbReference type="EMBL" id="JACSQF010000005">
    <property type="protein sequence ID" value="MBD7980392.1"/>
    <property type="molecule type" value="Genomic_DNA"/>
</dbReference>
<accession>A0ABR8TX94</accession>
<keyword evidence="7" id="KW-1185">Reference proteome</keyword>
<feature type="region of interest" description="Disordered" evidence="4">
    <location>
        <begin position="67"/>
        <end position="94"/>
    </location>
</feature>
<dbReference type="InterPro" id="IPR029479">
    <property type="entry name" value="Nitroreductase"/>
</dbReference>
<reference evidence="6 7" key="1">
    <citation type="submission" date="2020-08" db="EMBL/GenBank/DDBJ databases">
        <title>A Genomic Blueprint of the Chicken Gut Microbiome.</title>
        <authorList>
            <person name="Gilroy R."/>
            <person name="Ravi A."/>
            <person name="Getino M."/>
            <person name="Pursley I."/>
            <person name="Horton D.L."/>
            <person name="Alikhan N.-F."/>
            <person name="Baker D."/>
            <person name="Gharbi K."/>
            <person name="Hall N."/>
            <person name="Watson M."/>
            <person name="Adriaenssens E.M."/>
            <person name="Foster-Nyarko E."/>
            <person name="Jarju S."/>
            <person name="Secka A."/>
            <person name="Antonio M."/>
            <person name="Oren A."/>
            <person name="Chaudhuri R."/>
            <person name="La Ragione R.M."/>
            <person name="Hildebrand F."/>
            <person name="Pallen M.J."/>
        </authorList>
    </citation>
    <scope>NUCLEOTIDE SEQUENCE [LARGE SCALE GENOMIC DNA]</scope>
    <source>
        <strain evidence="6 7">Sa2CUA9</strain>
    </source>
</reference>
<evidence type="ECO:0000256" key="3">
    <source>
        <dbReference type="ARBA" id="ARBA00023002"/>
    </source>
</evidence>
<dbReference type="CDD" id="cd02062">
    <property type="entry name" value="Nitro_FMN_reductase"/>
    <property type="match status" value="1"/>
</dbReference>
<dbReference type="PANTHER" id="PTHR23026">
    <property type="entry name" value="NADPH NITROREDUCTASE"/>
    <property type="match status" value="1"/>
</dbReference>
<dbReference type="Pfam" id="PF00881">
    <property type="entry name" value="Nitroreductase"/>
    <property type="match status" value="1"/>
</dbReference>
<evidence type="ECO:0000259" key="5">
    <source>
        <dbReference type="Pfam" id="PF00881"/>
    </source>
</evidence>
<feature type="compositionally biased region" description="Low complexity" evidence="4">
    <location>
        <begin position="220"/>
        <end position="229"/>
    </location>
</feature>
<evidence type="ECO:0000313" key="7">
    <source>
        <dbReference type="Proteomes" id="UP000655570"/>
    </source>
</evidence>
<feature type="domain" description="Nitroreductase" evidence="5">
    <location>
        <begin position="7"/>
        <end position="204"/>
    </location>
</feature>
<evidence type="ECO:0000313" key="6">
    <source>
        <dbReference type="EMBL" id="MBD7980392.1"/>
    </source>
</evidence>
<proteinExistence type="predicted"/>
<dbReference type="PANTHER" id="PTHR23026:SF90">
    <property type="entry name" value="IODOTYROSINE DEIODINASE 1"/>
    <property type="match status" value="1"/>
</dbReference>
<keyword evidence="3" id="KW-0560">Oxidoreductase</keyword>
<feature type="region of interest" description="Disordered" evidence="4">
    <location>
        <begin position="209"/>
        <end position="245"/>
    </location>
</feature>
<evidence type="ECO:0000256" key="4">
    <source>
        <dbReference type="SAM" id="MobiDB-lite"/>
    </source>
</evidence>
<evidence type="ECO:0000256" key="2">
    <source>
        <dbReference type="ARBA" id="ARBA00022643"/>
    </source>
</evidence>
<protein>
    <submittedName>
        <fullName evidence="6">Nitroreductase family protein</fullName>
    </submittedName>
</protein>
<dbReference type="InterPro" id="IPR000415">
    <property type="entry name" value="Nitroreductase-like"/>
</dbReference>
<dbReference type="InterPro" id="IPR050627">
    <property type="entry name" value="Nitroreductase/BluB"/>
</dbReference>
<sequence length="245" mass="25874">MEFQDVVRRRRMVRRFTGEPVAPRAVERMLHNAVRAPNAGFTQGWAFVVLDRPDDVARFWSATSPVVAGEPGRGGDGAARSAAGGADDEVPAPPAKESRWLAGMRTAPVLVVVLTSRDAYLARYAEDDKARAAAQAAGEDESPWDVPYWHVDAGMASLLMLQTAVDEGLGACFFGVPPGQVEALRAELGVPPELLVTGVVAVGHSAEPLPREGAVGAGTGAAPSGGSPSRRPRRPLEDVVHRGGW</sequence>